<evidence type="ECO:0000256" key="8">
    <source>
        <dbReference type="ARBA" id="ARBA00023798"/>
    </source>
</evidence>
<organism evidence="12 13">
    <name type="scientific">Anaerotignum neopropionicum</name>
    <dbReference type="NCBI Taxonomy" id="36847"/>
    <lineage>
        <taxon>Bacteria</taxon>
        <taxon>Bacillati</taxon>
        <taxon>Bacillota</taxon>
        <taxon>Clostridia</taxon>
        <taxon>Lachnospirales</taxon>
        <taxon>Anaerotignaceae</taxon>
        <taxon>Anaerotignum</taxon>
    </lineage>
</organism>
<dbReference type="Gene3D" id="3.40.50.300">
    <property type="entry name" value="P-loop containing nucleotide triphosphate hydrolases"/>
    <property type="match status" value="2"/>
</dbReference>
<dbReference type="PROSITE" id="PS50893">
    <property type="entry name" value="ABC_TRANSPORTER_2"/>
    <property type="match status" value="2"/>
</dbReference>
<comment type="function">
    <text evidence="7">Part of the ABC transporter complex LsrABCD involved in autoinducer 2 (AI-2) import. Responsible for energy coupling to the transport system.</text>
</comment>
<comment type="catalytic activity">
    <reaction evidence="9">
        <text>ATP + H2O + (2R,4S)-2-methyl-2,3,3,4-tetrahydroxytetrahydrofuran-[AI-2-binding protein]Side 1 = ADP + phosphate + (2R,4S)-2-methyl-2,3,3,4-tetrahydroxytetrahydrofuranSide 2 + [AI-2-binding protein]Side 1.</text>
        <dbReference type="EC" id="7.6.2.13"/>
    </reaction>
</comment>
<protein>
    <recommendedName>
        <fullName evidence="4">Autoinducer 2 import ATP-binding protein LsrA</fullName>
        <ecNumber evidence="8">7.6.2.13</ecNumber>
    </recommendedName>
</protein>
<comment type="subunit">
    <text evidence="3">The complex is composed of two ATP-binding proteins (LsrA), two transmembrane proteins (LsrC and LsrD) and a solute-binding protein (LsrB).</text>
</comment>
<evidence type="ECO:0000256" key="4">
    <source>
        <dbReference type="ARBA" id="ARBA00019459"/>
    </source>
</evidence>
<dbReference type="OrthoDB" id="9771863at2"/>
<evidence type="ECO:0000256" key="3">
    <source>
        <dbReference type="ARBA" id="ARBA00011262"/>
    </source>
</evidence>
<dbReference type="SMART" id="SM00382">
    <property type="entry name" value="AAA"/>
    <property type="match status" value="2"/>
</dbReference>
<comment type="caution">
    <text evidence="12">The sequence shown here is derived from an EMBL/GenBank/DDBJ whole genome shotgun (WGS) entry which is preliminary data.</text>
</comment>
<dbReference type="EC" id="7.6.2.13" evidence="8"/>
<name>A0A136WIT4_9FIRM</name>
<evidence type="ECO:0000256" key="5">
    <source>
        <dbReference type="ARBA" id="ARBA00022741"/>
    </source>
</evidence>
<dbReference type="SUPFAM" id="SSF52540">
    <property type="entry name" value="P-loop containing nucleoside triphosphate hydrolases"/>
    <property type="match status" value="2"/>
</dbReference>
<dbReference type="RefSeq" id="WP_066083867.1">
    <property type="nucleotide sequence ID" value="NZ_LRVM01000001.1"/>
</dbReference>
<dbReference type="CDD" id="cd03215">
    <property type="entry name" value="ABC_Carb_Monos_II"/>
    <property type="match status" value="1"/>
</dbReference>
<dbReference type="PANTHER" id="PTHR43790">
    <property type="entry name" value="CARBOHYDRATE TRANSPORT ATP-BINDING PROTEIN MG119-RELATED"/>
    <property type="match status" value="1"/>
</dbReference>
<evidence type="ECO:0000313" key="13">
    <source>
        <dbReference type="Proteomes" id="UP000070539"/>
    </source>
</evidence>
<proteinExistence type="inferred from homology"/>
<gene>
    <name evidence="12" type="primary">lsrA_2</name>
    <name evidence="11" type="synonym">lsrA_1</name>
    <name evidence="11" type="ORF">CLNEO_03510</name>
    <name evidence="12" type="ORF">CLNEO_04800</name>
</gene>
<dbReference type="EMBL" id="LRVM01000001">
    <property type="protein sequence ID" value="KXL54249.1"/>
    <property type="molecule type" value="Genomic_DNA"/>
</dbReference>
<sequence length="507" mass="55772">MGSNKKDEVKIPAISIKRISKSFASNVVLREINLHVFEGDVVALIGGNGAGKSTLMKILMGIYQPDAGEIFMSGKRVSLSSPSAALAQGIYLVPQEPMLFPNMTVEENIVLGFKEKRSQLHERLKALIENLGWDLKLDRKAESLSIAEQQLVEILRGLLRNSRILILDEPTSALTFHEIESLFRIVTDLHKNGISIFYITHRLTEVFDIATRVVILRDGQITMEGAVEEFNQEMLIQGLLPANYESAVKKERECTDVECSGVKPLLDIKNFSGYGFSDINLEVYPGEILGMAGVVGSGRTEFAVTVFGKDIVKSGKVFLGGEDITGKKCSCIIEKGLNYVPEDRHLNGIYSISDVEANITSGVLGNLNKFFVDRKKVNELTDQYINNFRIKVTGRDQAIGSLSGGNQQKVVLGKTLAANPKVVILDEPTRGIDAGARGDVYRIINELRAQGVAILLISSDIEEVVELSDRVVTMYQGRINHTFKGESITVDNLMAASFGVYKKEVTA</sequence>
<evidence type="ECO:0000256" key="1">
    <source>
        <dbReference type="ARBA" id="ARBA00004417"/>
    </source>
</evidence>
<reference evidence="12 13" key="1">
    <citation type="submission" date="2016-01" db="EMBL/GenBank/DDBJ databases">
        <title>Genome sequence of Clostridium neopropionicum X4, DSM-3847.</title>
        <authorList>
            <person name="Poehlein A."/>
            <person name="Beck M.H."/>
            <person name="Bengelsdorf F.R."/>
            <person name="Daniel R."/>
            <person name="Duerre P."/>
        </authorList>
    </citation>
    <scope>NUCLEOTIDE SEQUENCE [LARGE SCALE GENOMIC DNA]</scope>
    <source>
        <strain evidence="12 13">DSM-3847</strain>
    </source>
</reference>
<evidence type="ECO:0000256" key="2">
    <source>
        <dbReference type="ARBA" id="ARBA00009404"/>
    </source>
</evidence>
<dbReference type="PANTHER" id="PTHR43790:SF2">
    <property type="entry name" value="AUTOINDUCER 2 IMPORT ATP-BINDING PROTEIN LSRA"/>
    <property type="match status" value="1"/>
</dbReference>
<dbReference type="GO" id="GO:0005524">
    <property type="term" value="F:ATP binding"/>
    <property type="evidence" value="ECO:0007669"/>
    <property type="project" value="UniProtKB-KW"/>
</dbReference>
<evidence type="ECO:0000313" key="12">
    <source>
        <dbReference type="EMBL" id="KXL54374.1"/>
    </source>
</evidence>
<keyword evidence="6 12" id="KW-0067">ATP-binding</keyword>
<dbReference type="CDD" id="cd03216">
    <property type="entry name" value="ABC_Carb_Monos_I"/>
    <property type="match status" value="1"/>
</dbReference>
<dbReference type="InterPro" id="IPR017871">
    <property type="entry name" value="ABC_transporter-like_CS"/>
</dbReference>
<dbReference type="InterPro" id="IPR003439">
    <property type="entry name" value="ABC_transporter-like_ATP-bd"/>
</dbReference>
<evidence type="ECO:0000259" key="10">
    <source>
        <dbReference type="PROSITE" id="PS50893"/>
    </source>
</evidence>
<dbReference type="AlphaFoldDB" id="A0A136WIT4"/>
<keyword evidence="5" id="KW-0547">Nucleotide-binding</keyword>
<dbReference type="GO" id="GO:0005886">
    <property type="term" value="C:plasma membrane"/>
    <property type="evidence" value="ECO:0007669"/>
    <property type="project" value="UniProtKB-SubCell"/>
</dbReference>
<dbReference type="GO" id="GO:0016887">
    <property type="term" value="F:ATP hydrolysis activity"/>
    <property type="evidence" value="ECO:0007669"/>
    <property type="project" value="InterPro"/>
</dbReference>
<comment type="subcellular location">
    <subcellularLocation>
        <location evidence="1">Cell inner membrane</location>
        <topology evidence="1">Peripheral membrane protein</topology>
    </subcellularLocation>
</comment>
<accession>A0A136WIT4</accession>
<dbReference type="Proteomes" id="UP000070539">
    <property type="component" value="Unassembled WGS sequence"/>
</dbReference>
<evidence type="ECO:0000256" key="9">
    <source>
        <dbReference type="ARBA" id="ARBA00034076"/>
    </source>
</evidence>
<feature type="domain" description="ABC transporter" evidence="10">
    <location>
        <begin position="14"/>
        <end position="243"/>
    </location>
</feature>
<dbReference type="Pfam" id="PF00005">
    <property type="entry name" value="ABC_tran"/>
    <property type="match status" value="2"/>
</dbReference>
<dbReference type="InterPro" id="IPR003593">
    <property type="entry name" value="AAA+_ATPase"/>
</dbReference>
<dbReference type="InterPro" id="IPR050107">
    <property type="entry name" value="ABC_carbohydrate_import_ATPase"/>
</dbReference>
<dbReference type="InterPro" id="IPR027417">
    <property type="entry name" value="P-loop_NTPase"/>
</dbReference>
<keyword evidence="13" id="KW-1185">Reference proteome</keyword>
<dbReference type="STRING" id="36847.CLNEO_03510"/>
<feature type="domain" description="ABC transporter" evidence="10">
    <location>
        <begin position="257"/>
        <end position="501"/>
    </location>
</feature>
<dbReference type="EMBL" id="LRVM01000001">
    <property type="protein sequence ID" value="KXL54374.1"/>
    <property type="molecule type" value="Genomic_DNA"/>
</dbReference>
<dbReference type="PROSITE" id="PS00211">
    <property type="entry name" value="ABC_TRANSPORTER_1"/>
    <property type="match status" value="1"/>
</dbReference>
<keyword evidence="12" id="KW-0378">Hydrolase</keyword>
<comment type="similarity">
    <text evidence="2">Belongs to the ABC transporter superfamily. AI-2 autoinducer porter (TC 3.A.1.2.8) family.</text>
</comment>
<dbReference type="PATRIC" id="fig|36847.3.peg.436"/>
<evidence type="ECO:0000256" key="7">
    <source>
        <dbReference type="ARBA" id="ARBA00023747"/>
    </source>
</evidence>
<evidence type="ECO:0000313" key="11">
    <source>
        <dbReference type="EMBL" id="KXL54249.1"/>
    </source>
</evidence>
<evidence type="ECO:0000256" key="6">
    <source>
        <dbReference type="ARBA" id="ARBA00022840"/>
    </source>
</evidence>